<dbReference type="Proteomes" id="UP000011713">
    <property type="component" value="Unassembled WGS sequence"/>
</dbReference>
<dbReference type="VEuPathDB" id="FungiDB:HpaG811189"/>
<keyword evidence="2" id="KW-1185">Reference proteome</keyword>
<dbReference type="EnsemblProtists" id="HpaT811189">
    <property type="protein sequence ID" value="HpaP811189"/>
    <property type="gene ID" value="HpaG811189"/>
</dbReference>
<dbReference type="EMBL" id="JH598019">
    <property type="status" value="NOT_ANNOTATED_CDS"/>
    <property type="molecule type" value="Genomic_DNA"/>
</dbReference>
<dbReference type="HOGENOM" id="CLU_2908833_0_0_1"/>
<protein>
    <submittedName>
        <fullName evidence="1">Uncharacterized protein</fullName>
    </submittedName>
</protein>
<reference evidence="2" key="1">
    <citation type="journal article" date="2010" name="Science">
        <title>Signatures of adaptation to obligate biotrophy in the Hyaloperonospora arabidopsidis genome.</title>
        <authorList>
            <person name="Baxter L."/>
            <person name="Tripathy S."/>
            <person name="Ishaque N."/>
            <person name="Boot N."/>
            <person name="Cabral A."/>
            <person name="Kemen E."/>
            <person name="Thines M."/>
            <person name="Ah-Fong A."/>
            <person name="Anderson R."/>
            <person name="Badejoko W."/>
            <person name="Bittner-Eddy P."/>
            <person name="Boore J.L."/>
            <person name="Chibucos M.C."/>
            <person name="Coates M."/>
            <person name="Dehal P."/>
            <person name="Delehaunty K."/>
            <person name="Dong S."/>
            <person name="Downton P."/>
            <person name="Dumas B."/>
            <person name="Fabro G."/>
            <person name="Fronick C."/>
            <person name="Fuerstenberg S.I."/>
            <person name="Fulton L."/>
            <person name="Gaulin E."/>
            <person name="Govers F."/>
            <person name="Hughes L."/>
            <person name="Humphray S."/>
            <person name="Jiang R.H."/>
            <person name="Judelson H."/>
            <person name="Kamoun S."/>
            <person name="Kyung K."/>
            <person name="Meijer H."/>
            <person name="Minx P."/>
            <person name="Morris P."/>
            <person name="Nelson J."/>
            <person name="Phuntumart V."/>
            <person name="Qutob D."/>
            <person name="Rehmany A."/>
            <person name="Rougon-Cardoso A."/>
            <person name="Ryden P."/>
            <person name="Torto-Alalibo T."/>
            <person name="Studholme D."/>
            <person name="Wang Y."/>
            <person name="Win J."/>
            <person name="Wood J."/>
            <person name="Clifton S.W."/>
            <person name="Rogers J."/>
            <person name="Van den Ackerveken G."/>
            <person name="Jones J.D."/>
            <person name="McDowell J.M."/>
            <person name="Beynon J."/>
            <person name="Tyler B.M."/>
        </authorList>
    </citation>
    <scope>NUCLEOTIDE SEQUENCE [LARGE SCALE GENOMIC DNA]</scope>
    <source>
        <strain evidence="2">Emoy2</strain>
    </source>
</reference>
<sequence>MLARSRFYGIEDCTVEKLQVSHPGPAKFVLTISGLTRPSFERKKSTDHCRASSLLANGTTVR</sequence>
<name>M4BXA8_HYAAE</name>
<accession>M4BXA8</accession>
<proteinExistence type="predicted"/>
<evidence type="ECO:0000313" key="2">
    <source>
        <dbReference type="Proteomes" id="UP000011713"/>
    </source>
</evidence>
<evidence type="ECO:0000313" key="1">
    <source>
        <dbReference type="EnsemblProtists" id="HpaP811189"/>
    </source>
</evidence>
<dbReference type="AlphaFoldDB" id="M4BXA8"/>
<dbReference type="InParanoid" id="M4BXA8"/>
<reference evidence="1" key="2">
    <citation type="submission" date="2015-06" db="UniProtKB">
        <authorList>
            <consortium name="EnsemblProtists"/>
        </authorList>
    </citation>
    <scope>IDENTIFICATION</scope>
    <source>
        <strain evidence="1">Emoy2</strain>
    </source>
</reference>
<organism evidence="1 2">
    <name type="scientific">Hyaloperonospora arabidopsidis (strain Emoy2)</name>
    <name type="common">Downy mildew agent</name>
    <name type="synonym">Peronospora arabidopsidis</name>
    <dbReference type="NCBI Taxonomy" id="559515"/>
    <lineage>
        <taxon>Eukaryota</taxon>
        <taxon>Sar</taxon>
        <taxon>Stramenopiles</taxon>
        <taxon>Oomycota</taxon>
        <taxon>Peronosporomycetes</taxon>
        <taxon>Peronosporales</taxon>
        <taxon>Peronosporaceae</taxon>
        <taxon>Hyaloperonospora</taxon>
    </lineage>
</organism>